<name>B5XR61_KLEV3</name>
<dbReference type="BioCyc" id="KPNE507522:GI0B-2846-MONOMER"/>
<reference evidence="1 2" key="1">
    <citation type="journal article" date="2008" name="PLoS Genet.">
        <title>Complete genome sequence of the N2-fixing broad host range endophyte Klebsiella pneumoniae 342 and virulence predictions verified in mice.</title>
        <authorList>
            <person name="Fouts D.E."/>
            <person name="Tyler H.L."/>
            <person name="DeBoy R.T."/>
            <person name="Daugherty S."/>
            <person name="Ren Q."/>
            <person name="Badger J.H."/>
            <person name="Durkin A.S."/>
            <person name="Huot H."/>
            <person name="Shrivastava S."/>
            <person name="Kothari S."/>
            <person name="Dodson R.J."/>
            <person name="Mohamoud Y."/>
            <person name="Khouri H."/>
            <person name="Roesch L.F."/>
            <person name="Krogfelt K.A."/>
            <person name="Struve C."/>
            <person name="Triplett E.W."/>
            <person name="Methe B.A."/>
        </authorList>
    </citation>
    <scope>NUCLEOTIDE SEQUENCE [LARGE SCALE GENOMIC DNA]</scope>
    <source>
        <strain evidence="1 2">342</strain>
    </source>
</reference>
<proteinExistence type="predicted"/>
<gene>
    <name evidence="1" type="ordered locus">KPK_2858</name>
</gene>
<dbReference type="HOGENOM" id="CLU_3252871_0_0_6"/>
<evidence type="ECO:0000313" key="1">
    <source>
        <dbReference type="EMBL" id="ACI08254.1"/>
    </source>
</evidence>
<accession>B5XR61</accession>
<dbReference type="AlphaFoldDB" id="B5XR61"/>
<dbReference type="KEGG" id="kpe:KPK_2858"/>
<dbReference type="EMBL" id="CP000964">
    <property type="protein sequence ID" value="ACI08254.1"/>
    <property type="molecule type" value="Genomic_DNA"/>
</dbReference>
<evidence type="ECO:0000313" key="2">
    <source>
        <dbReference type="Proteomes" id="UP000001734"/>
    </source>
</evidence>
<protein>
    <submittedName>
        <fullName evidence="1">Uncharacterized protein</fullName>
    </submittedName>
</protein>
<dbReference type="Proteomes" id="UP000001734">
    <property type="component" value="Chromosome"/>
</dbReference>
<sequence length="42" mass="4818">MAHKTSKQHLSPMAKSIGDFFIQRLTSAKVKRELPSRRHKVA</sequence>
<organism evidence="1 2">
    <name type="scientific">Klebsiella variicola (strain 342)</name>
    <name type="common">Klebsiella pneumoniae</name>
    <dbReference type="NCBI Taxonomy" id="507522"/>
    <lineage>
        <taxon>Bacteria</taxon>
        <taxon>Pseudomonadati</taxon>
        <taxon>Pseudomonadota</taxon>
        <taxon>Gammaproteobacteria</taxon>
        <taxon>Enterobacterales</taxon>
        <taxon>Enterobacteriaceae</taxon>
        <taxon>Klebsiella/Raoultella group</taxon>
        <taxon>Klebsiella</taxon>
        <taxon>Klebsiella pneumoniae complex</taxon>
    </lineage>
</organism>